<dbReference type="EMBL" id="QLUW01000002">
    <property type="protein sequence ID" value="RAP75833.1"/>
    <property type="molecule type" value="Genomic_DNA"/>
</dbReference>
<gene>
    <name evidence="2" type="ORF">DL346_10355</name>
</gene>
<evidence type="ECO:0000313" key="3">
    <source>
        <dbReference type="Proteomes" id="UP000249260"/>
    </source>
</evidence>
<dbReference type="InterPro" id="IPR032267">
    <property type="entry name" value="DUF4832"/>
</dbReference>
<organism evidence="2 3">
    <name type="scientific">Paenibacillus montanisoli</name>
    <dbReference type="NCBI Taxonomy" id="2081970"/>
    <lineage>
        <taxon>Bacteria</taxon>
        <taxon>Bacillati</taxon>
        <taxon>Bacillota</taxon>
        <taxon>Bacilli</taxon>
        <taxon>Bacillales</taxon>
        <taxon>Paenibacillaceae</taxon>
        <taxon>Paenibacillus</taxon>
    </lineage>
</organism>
<proteinExistence type="predicted"/>
<sequence length="458" mass="52450">MERGSIMGQEAPSIVVRTTFIDDLLINPGIGFTTFQRFNGDRLNEGKGWTEGFPIEYQPFTGSVQNEDHPDTSIAYFRVYWRFLEPEEGQYQWALIDKALATARERKQTLMFRVAPYGQAKGSDVPDWYRNKVGKMTKAQKKHDWWKVDPEDPRYVRHFGGLIQAFGRRYDGHPDLDSVDMSIVGPWGEGAGSALLTQPTREALVDCYIDSIKKTPLMMLLTDEQTNRYGLSRGDVGFRVDCLGDMGGCWENQGDWSHMNDYYPQQIILSGMQDAWKKAPISFEVCWVVQHWKDKGWDIDYIIDQSLKWHISTFNAKSSPIPKEWQPQVNRWLKKMGYRFALRKFAYPAVVHPGGKMAISSWWENLGAAPCYREFPLALRLRNDHCSEIIVTGADIRQWLPGDSLFDSTINIPAAIAPGHYLLELGLLDPHSWQPAIQLAIQGRQSDGWYAMGNIEVK</sequence>
<dbReference type="AlphaFoldDB" id="A0A328U233"/>
<dbReference type="Gene3D" id="3.20.20.80">
    <property type="entry name" value="Glycosidases"/>
    <property type="match status" value="1"/>
</dbReference>
<keyword evidence="3" id="KW-1185">Reference proteome</keyword>
<dbReference type="Pfam" id="PF16116">
    <property type="entry name" value="DUF4832"/>
    <property type="match status" value="1"/>
</dbReference>
<comment type="caution">
    <text evidence="2">The sequence shown here is derived from an EMBL/GenBank/DDBJ whole genome shotgun (WGS) entry which is preliminary data.</text>
</comment>
<accession>A0A328U233</accession>
<dbReference type="OrthoDB" id="9761426at2"/>
<feature type="domain" description="DUF4832" evidence="1">
    <location>
        <begin position="284"/>
        <end position="433"/>
    </location>
</feature>
<dbReference type="SUPFAM" id="SSF51445">
    <property type="entry name" value="(Trans)glycosidases"/>
    <property type="match status" value="1"/>
</dbReference>
<reference evidence="2 3" key="1">
    <citation type="submission" date="2018-06" db="EMBL/GenBank/DDBJ databases">
        <title>Paenibacillus montanisoli sp. nov., isolated from mountain area soil.</title>
        <authorList>
            <person name="Wu M."/>
        </authorList>
    </citation>
    <scope>NUCLEOTIDE SEQUENCE [LARGE SCALE GENOMIC DNA]</scope>
    <source>
        <strain evidence="2 3">RA17</strain>
    </source>
</reference>
<name>A0A328U233_9BACL</name>
<dbReference type="Proteomes" id="UP000249260">
    <property type="component" value="Unassembled WGS sequence"/>
</dbReference>
<protein>
    <submittedName>
        <fullName evidence="2">DUF4832 domain-containing protein</fullName>
    </submittedName>
</protein>
<evidence type="ECO:0000259" key="1">
    <source>
        <dbReference type="Pfam" id="PF16116"/>
    </source>
</evidence>
<dbReference type="InterPro" id="IPR017853">
    <property type="entry name" value="GH"/>
</dbReference>
<evidence type="ECO:0000313" key="2">
    <source>
        <dbReference type="EMBL" id="RAP75833.1"/>
    </source>
</evidence>